<feature type="domain" description="Glycosyl transferase family 1" evidence="3">
    <location>
        <begin position="170"/>
        <end position="328"/>
    </location>
</feature>
<dbReference type="EMBL" id="JAAGRR010000025">
    <property type="protein sequence ID" value="NDY41934.1"/>
    <property type="molecule type" value="Genomic_DNA"/>
</dbReference>
<name>A0A6N9TQB8_DISTH</name>
<dbReference type="Gene3D" id="3.40.50.2000">
    <property type="entry name" value="Glycogen Phosphorylase B"/>
    <property type="match status" value="2"/>
</dbReference>
<dbReference type="Pfam" id="PF00534">
    <property type="entry name" value="Glycos_transf_1"/>
    <property type="match status" value="1"/>
</dbReference>
<dbReference type="PANTHER" id="PTHR12526">
    <property type="entry name" value="GLYCOSYLTRANSFERASE"/>
    <property type="match status" value="1"/>
</dbReference>
<dbReference type="InterPro" id="IPR001296">
    <property type="entry name" value="Glyco_trans_1"/>
</dbReference>
<dbReference type="InterPro" id="IPR028098">
    <property type="entry name" value="Glyco_trans_4-like_N"/>
</dbReference>
<dbReference type="RefSeq" id="WP_163298086.1">
    <property type="nucleotide sequence ID" value="NZ_JAAGRR010000025.1"/>
</dbReference>
<keyword evidence="1" id="KW-0328">Glycosyltransferase</keyword>
<accession>A0A6N9TQB8</accession>
<gene>
    <name evidence="5" type="ORF">G3N55_03605</name>
</gene>
<comment type="caution">
    <text evidence="5">The sequence shown here is derived from an EMBL/GenBank/DDBJ whole genome shotgun (WGS) entry which is preliminary data.</text>
</comment>
<evidence type="ECO:0000259" key="4">
    <source>
        <dbReference type="Pfam" id="PF13439"/>
    </source>
</evidence>
<dbReference type="Proteomes" id="UP000469346">
    <property type="component" value="Unassembled WGS sequence"/>
</dbReference>
<dbReference type="Pfam" id="PF13439">
    <property type="entry name" value="Glyco_transf_4"/>
    <property type="match status" value="1"/>
</dbReference>
<keyword evidence="2 5" id="KW-0808">Transferase</keyword>
<reference evidence="5 6" key="1">
    <citation type="submission" date="2020-02" db="EMBL/GenBank/DDBJ databases">
        <title>Comparative genomics of sulfur disproportionating microorganisms.</title>
        <authorList>
            <person name="Ward L.M."/>
            <person name="Bertran E."/>
            <person name="Johnston D.T."/>
        </authorList>
    </citation>
    <scope>NUCLEOTIDE SEQUENCE [LARGE SCALE GENOMIC DNA]</scope>
    <source>
        <strain evidence="5 6">DSM 100025</strain>
    </source>
</reference>
<dbReference type="CDD" id="cd03801">
    <property type="entry name" value="GT4_PimA-like"/>
    <property type="match status" value="1"/>
</dbReference>
<organism evidence="5 6">
    <name type="scientific">Dissulfurirhabdus thermomarina</name>
    <dbReference type="NCBI Taxonomy" id="1765737"/>
    <lineage>
        <taxon>Bacteria</taxon>
        <taxon>Deltaproteobacteria</taxon>
        <taxon>Dissulfurirhabdaceae</taxon>
        <taxon>Dissulfurirhabdus</taxon>
    </lineage>
</organism>
<evidence type="ECO:0000313" key="5">
    <source>
        <dbReference type="EMBL" id="NDY41934.1"/>
    </source>
</evidence>
<proteinExistence type="predicted"/>
<dbReference type="AlphaFoldDB" id="A0A6N9TQB8"/>
<dbReference type="SUPFAM" id="SSF53756">
    <property type="entry name" value="UDP-Glycosyltransferase/glycogen phosphorylase"/>
    <property type="match status" value="1"/>
</dbReference>
<evidence type="ECO:0000256" key="1">
    <source>
        <dbReference type="ARBA" id="ARBA00022676"/>
    </source>
</evidence>
<evidence type="ECO:0000313" key="6">
    <source>
        <dbReference type="Proteomes" id="UP000469346"/>
    </source>
</evidence>
<keyword evidence="6" id="KW-1185">Reference proteome</keyword>
<dbReference type="PANTHER" id="PTHR12526:SF510">
    <property type="entry name" value="D-INOSITOL 3-PHOSPHATE GLYCOSYLTRANSFERASE"/>
    <property type="match status" value="1"/>
</dbReference>
<evidence type="ECO:0000256" key="2">
    <source>
        <dbReference type="ARBA" id="ARBA00022679"/>
    </source>
</evidence>
<protein>
    <submittedName>
        <fullName evidence="5">Glycosyltransferase family 4 protein</fullName>
    </submittedName>
</protein>
<sequence>MRFVLLTCDPPGAVSGGALYDRRLADALEAAGHRVVPVSVRGAGGLSARWVEAVRGLSPDAVLQDELCHVAFLRAHRRLRRAFRGPVAAVFHNLGARERRGPAAPLARRLEAAYLRRVDGVVCSTRAAAADLAALLRPPPPHVTAPPGRDHLGPDIPDPREIAARAGRPGPLRVLFLANLTPHKGLHVLIRALGRLAPESWTLDVIGSPEAAPAYARRLSSEIRRRGLAGRVRLHGRRTGAALAALLRRDHVLAVPSRYESFGIAYLEGMTFGLPPLATAEGGAGDLVAHGVSGFLVAPGDAPGLAAHLAALAGDRSRLARMGCAARARALAHPTWAEGLAPAVRFLEELVHRHRG</sequence>
<feature type="domain" description="Glycosyltransferase subfamily 4-like N-terminal" evidence="4">
    <location>
        <begin position="51"/>
        <end position="150"/>
    </location>
</feature>
<dbReference type="GO" id="GO:0016757">
    <property type="term" value="F:glycosyltransferase activity"/>
    <property type="evidence" value="ECO:0007669"/>
    <property type="project" value="UniProtKB-KW"/>
</dbReference>
<evidence type="ECO:0000259" key="3">
    <source>
        <dbReference type="Pfam" id="PF00534"/>
    </source>
</evidence>